<gene>
    <name evidence="1" type="ORF">GMARGA_LOCUS5326</name>
</gene>
<protein>
    <submittedName>
        <fullName evidence="1">32753_t:CDS:1</fullName>
    </submittedName>
</protein>
<proteinExistence type="predicted"/>
<organism evidence="1 2">
    <name type="scientific">Gigaspora margarita</name>
    <dbReference type="NCBI Taxonomy" id="4874"/>
    <lineage>
        <taxon>Eukaryota</taxon>
        <taxon>Fungi</taxon>
        <taxon>Fungi incertae sedis</taxon>
        <taxon>Mucoromycota</taxon>
        <taxon>Glomeromycotina</taxon>
        <taxon>Glomeromycetes</taxon>
        <taxon>Diversisporales</taxon>
        <taxon>Gigasporaceae</taxon>
        <taxon>Gigaspora</taxon>
    </lineage>
</organism>
<reference evidence="1 2" key="1">
    <citation type="submission" date="2021-06" db="EMBL/GenBank/DDBJ databases">
        <authorList>
            <person name="Kallberg Y."/>
            <person name="Tangrot J."/>
            <person name="Rosling A."/>
        </authorList>
    </citation>
    <scope>NUCLEOTIDE SEQUENCE [LARGE SCALE GENOMIC DNA]</scope>
    <source>
        <strain evidence="1 2">120-4 pot B 10/14</strain>
    </source>
</reference>
<dbReference type="Proteomes" id="UP000789901">
    <property type="component" value="Unassembled WGS sequence"/>
</dbReference>
<keyword evidence="2" id="KW-1185">Reference proteome</keyword>
<comment type="caution">
    <text evidence="1">The sequence shown here is derived from an EMBL/GenBank/DDBJ whole genome shotgun (WGS) entry which is preliminary data.</text>
</comment>
<name>A0ABN7UDX7_GIGMA</name>
<accession>A0ABN7UDX7</accession>
<sequence>MYASIINNNPSCKFDTTNIPPCISHCMFSVVVNRKPKELREFIHFSIEHTEYYSITSNSGVNMQITVLYHAGSLRFQNYLGHLGSNIKLDSMYLVSGLFKISTSGKMMIEAADINYMKTIAVIYNAHENYSSTIPGAQSIIDIITNNIESKPTQVLKVVDSTILSINHRAVATLGLSENLINPDVQIDSSLA</sequence>
<evidence type="ECO:0000313" key="1">
    <source>
        <dbReference type="EMBL" id="CAG8567620.1"/>
    </source>
</evidence>
<dbReference type="EMBL" id="CAJVQB010002250">
    <property type="protein sequence ID" value="CAG8567620.1"/>
    <property type="molecule type" value="Genomic_DNA"/>
</dbReference>
<evidence type="ECO:0000313" key="2">
    <source>
        <dbReference type="Proteomes" id="UP000789901"/>
    </source>
</evidence>